<dbReference type="Proteomes" id="UP001318682">
    <property type="component" value="Chromosome"/>
</dbReference>
<protein>
    <recommendedName>
        <fullName evidence="2">THIF-type NAD/FAD binding fold domain-containing protein</fullName>
    </recommendedName>
</protein>
<feature type="transmembrane region" description="Helical" evidence="1">
    <location>
        <begin position="29"/>
        <end position="47"/>
    </location>
</feature>
<evidence type="ECO:0000313" key="3">
    <source>
        <dbReference type="EMBL" id="WVX50509.1"/>
    </source>
</evidence>
<dbReference type="PANTHER" id="PTHR10953:SF102">
    <property type="entry name" value="ADENYLYLTRANSFERASE AND SULFURTRANSFERASE MOCS3"/>
    <property type="match status" value="1"/>
</dbReference>
<accession>A0ABZ2BWU8</accession>
<reference evidence="4" key="1">
    <citation type="submission" date="2024-01" db="EMBL/GenBank/DDBJ databases">
        <title>Roseobacter fucihabitans sp. nov., isolated from the brown alga Fucus spiralis.</title>
        <authorList>
            <person name="Hahnke S."/>
            <person name="Berger M."/>
            <person name="Schlingloff A."/>
            <person name="Athale I."/>
            <person name="Neumann-Schaal M."/>
            <person name="Adenaya A."/>
            <person name="Poehlein A."/>
            <person name="Daniel R."/>
            <person name="Pertersen J."/>
            <person name="Brinkhoff T."/>
        </authorList>
    </citation>
    <scope>NUCLEOTIDE SEQUENCE [LARGE SCALE GENOMIC DNA]</scope>
    <source>
        <strain evidence="4">B14</strain>
    </source>
</reference>
<keyword evidence="4" id="KW-1185">Reference proteome</keyword>
<feature type="transmembrane region" description="Helical" evidence="1">
    <location>
        <begin position="59"/>
        <end position="77"/>
    </location>
</feature>
<dbReference type="RefSeq" id="WP_187428956.1">
    <property type="nucleotide sequence ID" value="NZ_CP143423.1"/>
</dbReference>
<organism evidence="3 4">
    <name type="scientific">Roseobacter fucihabitans</name>
    <dbReference type="NCBI Taxonomy" id="1537242"/>
    <lineage>
        <taxon>Bacteria</taxon>
        <taxon>Pseudomonadati</taxon>
        <taxon>Pseudomonadota</taxon>
        <taxon>Alphaproteobacteria</taxon>
        <taxon>Rhodobacterales</taxon>
        <taxon>Roseobacteraceae</taxon>
        <taxon>Roseobacter</taxon>
    </lineage>
</organism>
<dbReference type="InterPro" id="IPR035985">
    <property type="entry name" value="Ubiquitin-activating_enz"/>
</dbReference>
<keyword evidence="1" id="KW-0472">Membrane</keyword>
<gene>
    <name evidence="3" type="ORF">ROLI_036070</name>
</gene>
<keyword evidence="1" id="KW-0812">Transmembrane</keyword>
<dbReference type="CDD" id="cd00757">
    <property type="entry name" value="ThiF_MoeB_HesA_family"/>
    <property type="match status" value="1"/>
</dbReference>
<dbReference type="Pfam" id="PF00899">
    <property type="entry name" value="ThiF"/>
    <property type="match status" value="1"/>
</dbReference>
<name>A0ABZ2BWU8_9RHOB</name>
<keyword evidence="1" id="KW-1133">Transmembrane helix</keyword>
<dbReference type="SUPFAM" id="SSF69572">
    <property type="entry name" value="Activating enzymes of the ubiquitin-like proteins"/>
    <property type="match status" value="1"/>
</dbReference>
<evidence type="ECO:0000259" key="2">
    <source>
        <dbReference type="Pfam" id="PF00899"/>
    </source>
</evidence>
<dbReference type="EMBL" id="CP143423">
    <property type="protein sequence ID" value="WVX50509.1"/>
    <property type="molecule type" value="Genomic_DNA"/>
</dbReference>
<proteinExistence type="predicted"/>
<dbReference type="NCBIfam" id="NF004281">
    <property type="entry name" value="PRK05690.1"/>
    <property type="match status" value="1"/>
</dbReference>
<dbReference type="InterPro" id="IPR045886">
    <property type="entry name" value="ThiF/MoeB/HesA"/>
</dbReference>
<feature type="domain" description="THIF-type NAD/FAD binding fold" evidence="2">
    <location>
        <begin position="108"/>
        <end position="343"/>
    </location>
</feature>
<evidence type="ECO:0000256" key="1">
    <source>
        <dbReference type="SAM" id="Phobius"/>
    </source>
</evidence>
<dbReference type="InterPro" id="IPR000594">
    <property type="entry name" value="ThiF_NAD_FAD-bd"/>
</dbReference>
<sequence>MLLVLIVAGAMWALGAVMGAPRATRAMMIAVLYTGVLIIQLTLPAGTPLRLATGESAEPWLLLGGFVALFLIYRRGLSALRNRAVRKDAQNAPDTPKPGFSDSELNRYARHIVLREIGGTGQKKLKEAKVLVIGAGGLGAPALQYLAAAGVGTIGVIDDDVVENANLARQVIHKDQSIGMPKVFSAQSEMLAQNPNVVVRPYHRRLNAQIATDLFADYDLVLDGTDNFETRYLINETAVAQKIPLISGALSQWEGQLSVFDPGAGAPCYRCIFPQAPAPELAPSCAEAGVLSPLPGVIGAMMAAEAIKIITGAGTVLRGQLVIYDALYGESRAIAIAPRADCPTCASMQASTG</sequence>
<evidence type="ECO:0000313" key="4">
    <source>
        <dbReference type="Proteomes" id="UP001318682"/>
    </source>
</evidence>
<dbReference type="Gene3D" id="3.40.50.720">
    <property type="entry name" value="NAD(P)-binding Rossmann-like Domain"/>
    <property type="match status" value="1"/>
</dbReference>
<dbReference type="PANTHER" id="PTHR10953">
    <property type="entry name" value="UBIQUITIN-ACTIVATING ENZYME E1"/>
    <property type="match status" value="1"/>
</dbReference>